<dbReference type="InterPro" id="IPR037479">
    <property type="entry name" value="Tauto_MSAD"/>
</dbReference>
<dbReference type="PANTHER" id="PTHR38460:SF1">
    <property type="entry name" value="TAUTOMERASE YOLI-RELATED"/>
    <property type="match status" value="1"/>
</dbReference>
<dbReference type="Proteomes" id="UP000003085">
    <property type="component" value="Unassembled WGS sequence"/>
</dbReference>
<name>D4XR22_ACIHA</name>
<accession>D4XR22</accession>
<proteinExistence type="predicted"/>
<dbReference type="Pfam" id="PF14552">
    <property type="entry name" value="Tautomerase_2"/>
    <property type="match status" value="1"/>
</dbReference>
<protein>
    <submittedName>
        <fullName evidence="1">4-oxalocrotonate tautomerase family enzyme</fullName>
        <ecNumber evidence="1">5.3.2.-</ecNumber>
    </submittedName>
</protein>
<dbReference type="GO" id="GO:0016853">
    <property type="term" value="F:isomerase activity"/>
    <property type="evidence" value="ECO:0007669"/>
    <property type="project" value="UniProtKB-KW"/>
</dbReference>
<dbReference type="AlphaFoldDB" id="D4XR22"/>
<dbReference type="Gene3D" id="3.30.429.10">
    <property type="entry name" value="Macrophage Migration Inhibitory Factor"/>
    <property type="match status" value="1"/>
</dbReference>
<comment type="caution">
    <text evidence="1">The sequence shown here is derived from an EMBL/GenBank/DDBJ whole genome shotgun (WGS) entry which is preliminary data.</text>
</comment>
<organism evidence="1 2">
    <name type="scientific">Acinetobacter haemolyticus ATCC 19194</name>
    <dbReference type="NCBI Taxonomy" id="707232"/>
    <lineage>
        <taxon>Bacteria</taxon>
        <taxon>Pseudomonadati</taxon>
        <taxon>Pseudomonadota</taxon>
        <taxon>Gammaproteobacteria</taxon>
        <taxon>Moraxellales</taxon>
        <taxon>Moraxellaceae</taxon>
        <taxon>Acinetobacter</taxon>
    </lineage>
</organism>
<gene>
    <name evidence="1" type="primary">dmpI</name>
    <name evidence="1" type="ORF">HMP0015_2164</name>
</gene>
<dbReference type="EMBL" id="ADMT01000179">
    <property type="protein sequence ID" value="EFF82353.1"/>
    <property type="molecule type" value="Genomic_DNA"/>
</dbReference>
<dbReference type="HOGENOM" id="CLU_148073_0_1_6"/>
<dbReference type="EC" id="5.3.2.-" evidence="1"/>
<evidence type="ECO:0000313" key="2">
    <source>
        <dbReference type="Proteomes" id="UP000003085"/>
    </source>
</evidence>
<dbReference type="SUPFAM" id="SSF55331">
    <property type="entry name" value="Tautomerase/MIF"/>
    <property type="match status" value="1"/>
</dbReference>
<reference evidence="2" key="1">
    <citation type="submission" date="2010-03" db="EMBL/GenBank/DDBJ databases">
        <title>Complete sequence of Mobiluncus curtisii ATCC 43063.</title>
        <authorList>
            <person name="Muzny D."/>
            <person name="Qin X."/>
            <person name="Deng J."/>
            <person name="Jiang H."/>
            <person name="Liu Y."/>
            <person name="Qu J."/>
            <person name="Song X.-Z."/>
            <person name="Zhang L."/>
            <person name="Thornton R."/>
            <person name="Coyle M."/>
            <person name="Francisco L."/>
            <person name="Jackson L."/>
            <person name="Javaid M."/>
            <person name="Korchina V."/>
            <person name="Kovar C."/>
            <person name="Mata R."/>
            <person name="Mathew T."/>
            <person name="Ngo R."/>
            <person name="Nguyen L."/>
            <person name="Nguyen N."/>
            <person name="Okwuonu G."/>
            <person name="Ongeri F."/>
            <person name="Pham C."/>
            <person name="Simmons D."/>
            <person name="Wilczek-Boney K."/>
            <person name="Hale W."/>
            <person name="Jakkamsetti A."/>
            <person name="Pham P."/>
            <person name="Ruth R."/>
            <person name="San Lucas F."/>
            <person name="Warren J."/>
            <person name="Zhang J."/>
            <person name="Zhao Z."/>
            <person name="Zhou C."/>
            <person name="Zhu D."/>
            <person name="Lee S."/>
            <person name="Bess C."/>
            <person name="Blankenburg K."/>
            <person name="Forbes L."/>
            <person name="Fu Q."/>
            <person name="Gubbala S."/>
            <person name="Hirani K."/>
            <person name="Jayaseelan J.C."/>
            <person name="Lara F."/>
            <person name="Munidasa M."/>
            <person name="Palculict T."/>
            <person name="Patil S."/>
            <person name="Pu L.-L."/>
            <person name="Saada N."/>
            <person name="Tang L."/>
            <person name="Weissenberger G."/>
            <person name="Zhu Y."/>
            <person name="Hemphill L."/>
            <person name="Shang Y."/>
            <person name="Youmans B."/>
            <person name="Ayvaz T."/>
            <person name="Ross M."/>
            <person name="Santibanez J."/>
            <person name="Aqrawi P."/>
            <person name="Gross S."/>
            <person name="Joshi V."/>
            <person name="Fowler G."/>
            <person name="Nazareth L."/>
            <person name="Reid J."/>
            <person name="Worley K."/>
            <person name="Petrosino J."/>
            <person name="Highlander S."/>
            <person name="Gibbs R."/>
            <person name="Gibbs R."/>
        </authorList>
    </citation>
    <scope>NUCLEOTIDE SEQUENCE [LARGE SCALE GENOMIC DNA]</scope>
    <source>
        <strain evidence="2">ATCC 19194</strain>
    </source>
</reference>
<dbReference type="InterPro" id="IPR014347">
    <property type="entry name" value="Tautomerase/MIF_sf"/>
</dbReference>
<dbReference type="PANTHER" id="PTHR38460">
    <property type="entry name" value="TAUTOMERASE YOLI-RELATED"/>
    <property type="match status" value="1"/>
</dbReference>
<keyword evidence="1" id="KW-0413">Isomerase</keyword>
<sequence length="155" mass="18309">MKKNKEGIKHHFKSYINCYNLWSKLLMSQIKIYALNQTITQFRPRLSEAIHQALVTSLAYPIEKKFQRFIPMEPENFVYPDDRSDHYVIIEISMFEGRSIEAKQKLIQTIFSNIQNLCDISPQDIEITIFETPKNHWGIRGKNADELELNYDVNV</sequence>
<evidence type="ECO:0000313" key="1">
    <source>
        <dbReference type="EMBL" id="EFF82353.1"/>
    </source>
</evidence>